<feature type="signal peptide" evidence="2">
    <location>
        <begin position="1"/>
        <end position="15"/>
    </location>
</feature>
<keyword evidence="1" id="KW-0472">Membrane</keyword>
<feature type="chain" id="PRO_5044631994" evidence="2">
    <location>
        <begin position="16"/>
        <end position="151"/>
    </location>
</feature>
<evidence type="ECO:0000256" key="2">
    <source>
        <dbReference type="SAM" id="SignalP"/>
    </source>
</evidence>
<evidence type="ECO:0000313" key="4">
    <source>
        <dbReference type="Proteomes" id="UP000504638"/>
    </source>
</evidence>
<evidence type="ECO:0000256" key="1">
    <source>
        <dbReference type="SAM" id="Phobius"/>
    </source>
</evidence>
<dbReference type="Proteomes" id="UP000504638">
    <property type="component" value="Unplaced"/>
</dbReference>
<gene>
    <name evidence="3 5" type="ORF">P152DRAFT_446725</name>
</gene>
<keyword evidence="1" id="KW-1133">Transmembrane helix</keyword>
<sequence>MLALTFWLISHPALAFVFALMKEPHGRVYRALNAAMLFTRIALIIFVSYIIAGIARGLMALFRSRDEESKEAEESWGKAGYDYQRLPHCRFHDTLRGARVEMEQCDWCIRDKDNRAVDPIYYWGASGGQCSLEAKKEICSGWIMVVSRRLY</sequence>
<reference evidence="5" key="2">
    <citation type="submission" date="2020-04" db="EMBL/GenBank/DDBJ databases">
        <authorList>
            <consortium name="NCBI Genome Project"/>
        </authorList>
    </citation>
    <scope>NUCLEOTIDE SEQUENCE</scope>
    <source>
        <strain evidence="5">CBS 781.70</strain>
    </source>
</reference>
<dbReference type="EMBL" id="ML975151">
    <property type="protein sequence ID" value="KAF1815685.1"/>
    <property type="molecule type" value="Genomic_DNA"/>
</dbReference>
<reference evidence="3 5" key="1">
    <citation type="submission" date="2020-01" db="EMBL/GenBank/DDBJ databases">
        <authorList>
            <consortium name="DOE Joint Genome Institute"/>
            <person name="Haridas S."/>
            <person name="Albert R."/>
            <person name="Binder M."/>
            <person name="Bloem J."/>
            <person name="Labutti K."/>
            <person name="Salamov A."/>
            <person name="Andreopoulos B."/>
            <person name="Baker S.E."/>
            <person name="Barry K."/>
            <person name="Bills G."/>
            <person name="Bluhm B.H."/>
            <person name="Cannon C."/>
            <person name="Castanera R."/>
            <person name="Culley D.E."/>
            <person name="Daum C."/>
            <person name="Ezra D."/>
            <person name="Gonzalez J.B."/>
            <person name="Henrissat B."/>
            <person name="Kuo A."/>
            <person name="Liang C."/>
            <person name="Lipzen A."/>
            <person name="Lutzoni F."/>
            <person name="Magnuson J."/>
            <person name="Mondo S."/>
            <person name="Nolan M."/>
            <person name="Ohm R."/>
            <person name="Pangilinan J."/>
            <person name="Park H.-J."/>
            <person name="Ramirez L."/>
            <person name="Alfaro M."/>
            <person name="Sun H."/>
            <person name="Tritt A."/>
            <person name="Yoshinaga Y."/>
            <person name="Zwiers L.-H."/>
            <person name="Turgeon B.G."/>
            <person name="Goodwin S.B."/>
            <person name="Spatafora J.W."/>
            <person name="Crous P.W."/>
            <person name="Grigoriev I.V."/>
        </authorList>
    </citation>
    <scope>NUCLEOTIDE SEQUENCE</scope>
    <source>
        <strain evidence="3 5">CBS 781.70</strain>
    </source>
</reference>
<keyword evidence="4" id="KW-1185">Reference proteome</keyword>
<dbReference type="GeneID" id="54418509"/>
<evidence type="ECO:0000313" key="3">
    <source>
        <dbReference type="EMBL" id="KAF1815685.1"/>
    </source>
</evidence>
<name>A0A6G1GC63_9PEZI</name>
<evidence type="ECO:0000313" key="5">
    <source>
        <dbReference type="RefSeq" id="XP_033537316.1"/>
    </source>
</evidence>
<dbReference type="AlphaFoldDB" id="A0A6G1GC63"/>
<proteinExistence type="predicted"/>
<feature type="transmembrane region" description="Helical" evidence="1">
    <location>
        <begin position="31"/>
        <end position="55"/>
    </location>
</feature>
<dbReference type="RefSeq" id="XP_033537316.1">
    <property type="nucleotide sequence ID" value="XM_033677939.1"/>
</dbReference>
<accession>A0A6G1GC63</accession>
<keyword evidence="2" id="KW-0732">Signal</keyword>
<organism evidence="3">
    <name type="scientific">Eremomyces bilateralis CBS 781.70</name>
    <dbReference type="NCBI Taxonomy" id="1392243"/>
    <lineage>
        <taxon>Eukaryota</taxon>
        <taxon>Fungi</taxon>
        <taxon>Dikarya</taxon>
        <taxon>Ascomycota</taxon>
        <taxon>Pezizomycotina</taxon>
        <taxon>Dothideomycetes</taxon>
        <taxon>Dothideomycetes incertae sedis</taxon>
        <taxon>Eremomycetales</taxon>
        <taxon>Eremomycetaceae</taxon>
        <taxon>Eremomyces</taxon>
    </lineage>
</organism>
<reference evidence="5" key="3">
    <citation type="submission" date="2025-04" db="UniProtKB">
        <authorList>
            <consortium name="RefSeq"/>
        </authorList>
    </citation>
    <scope>IDENTIFICATION</scope>
    <source>
        <strain evidence="5">CBS 781.70</strain>
    </source>
</reference>
<keyword evidence="1" id="KW-0812">Transmembrane</keyword>
<protein>
    <submittedName>
        <fullName evidence="3 5">Uncharacterized protein</fullName>
    </submittedName>
</protein>